<evidence type="ECO:0000313" key="2">
    <source>
        <dbReference type="EMBL" id="KAF1912032.1"/>
    </source>
</evidence>
<reference evidence="2" key="1">
    <citation type="journal article" date="2020" name="Stud. Mycol.">
        <title>101 Dothideomycetes genomes: a test case for predicting lifestyles and emergence of pathogens.</title>
        <authorList>
            <person name="Haridas S."/>
            <person name="Albert R."/>
            <person name="Binder M."/>
            <person name="Bloem J."/>
            <person name="Labutti K."/>
            <person name="Salamov A."/>
            <person name="Andreopoulos B."/>
            <person name="Baker S."/>
            <person name="Barry K."/>
            <person name="Bills G."/>
            <person name="Bluhm B."/>
            <person name="Cannon C."/>
            <person name="Castanera R."/>
            <person name="Culley D."/>
            <person name="Daum C."/>
            <person name="Ezra D."/>
            <person name="Gonzalez J."/>
            <person name="Henrissat B."/>
            <person name="Kuo A."/>
            <person name="Liang C."/>
            <person name="Lipzen A."/>
            <person name="Lutzoni F."/>
            <person name="Magnuson J."/>
            <person name="Mondo S."/>
            <person name="Nolan M."/>
            <person name="Ohm R."/>
            <person name="Pangilinan J."/>
            <person name="Park H.-J."/>
            <person name="Ramirez L."/>
            <person name="Alfaro M."/>
            <person name="Sun H."/>
            <person name="Tritt A."/>
            <person name="Yoshinaga Y."/>
            <person name="Zwiers L.-H."/>
            <person name="Turgeon B."/>
            <person name="Goodwin S."/>
            <person name="Spatafora J."/>
            <person name="Crous P."/>
            <person name="Grigoriev I."/>
        </authorList>
    </citation>
    <scope>NUCLEOTIDE SEQUENCE</scope>
    <source>
        <strain evidence="2">HMLAC05119</strain>
    </source>
</reference>
<evidence type="ECO:0000313" key="3">
    <source>
        <dbReference type="Proteomes" id="UP000800096"/>
    </source>
</evidence>
<evidence type="ECO:0000256" key="1">
    <source>
        <dbReference type="SAM" id="Coils"/>
    </source>
</evidence>
<keyword evidence="1" id="KW-0175">Coiled coil</keyword>
<proteinExistence type="predicted"/>
<gene>
    <name evidence="2" type="ORF">BDU57DRAFT_551611</name>
</gene>
<dbReference type="Proteomes" id="UP000800096">
    <property type="component" value="Unassembled WGS sequence"/>
</dbReference>
<dbReference type="AlphaFoldDB" id="A0A6A5Q9K1"/>
<dbReference type="EMBL" id="ML979141">
    <property type="protein sequence ID" value="KAF1912032.1"/>
    <property type="molecule type" value="Genomic_DNA"/>
</dbReference>
<dbReference type="OrthoDB" id="3795413at2759"/>
<accession>A0A6A5Q9K1</accession>
<feature type="coiled-coil region" evidence="1">
    <location>
        <begin position="18"/>
        <end position="45"/>
    </location>
</feature>
<keyword evidence="3" id="KW-1185">Reference proteome</keyword>
<protein>
    <submittedName>
        <fullName evidence="2">Uncharacterized protein</fullName>
    </submittedName>
</protein>
<sequence length="291" mass="32612">MLAHLSLWDQAMRTHALFRAQQARVAALQKDMQALQEDLKASSSREQDAFEALAKAECTQLCNRIMTQLPREVRDMIAQHLTTKPNERINRDYFRSTTDPTTKLHTHDPTRWKATHYPAHFWDPAYVGTALYTELAENYYHTSTFTFGDDDGLMARFLSTDLMNTGYVPKELVSAIQVDLNAMTYDRSSCIGYMFGCATKPERLAAALDGVRDVRPGTRVVVRFWTQAKDEVQREEQVLTAWTVVGPVLREAKGRGCVVRMVIDGDVDVDVDVDVGVDGGDGGDGRCVASV</sequence>
<name>A0A6A5Q9K1_AMPQU</name>
<organism evidence="2 3">
    <name type="scientific">Ampelomyces quisqualis</name>
    <name type="common">Powdery mildew agent</name>
    <dbReference type="NCBI Taxonomy" id="50730"/>
    <lineage>
        <taxon>Eukaryota</taxon>
        <taxon>Fungi</taxon>
        <taxon>Dikarya</taxon>
        <taxon>Ascomycota</taxon>
        <taxon>Pezizomycotina</taxon>
        <taxon>Dothideomycetes</taxon>
        <taxon>Pleosporomycetidae</taxon>
        <taxon>Pleosporales</taxon>
        <taxon>Pleosporineae</taxon>
        <taxon>Phaeosphaeriaceae</taxon>
        <taxon>Ampelomyces</taxon>
    </lineage>
</organism>